<name>A0A3G9JEV1_MICVR</name>
<dbReference type="EMBL" id="AP019314">
    <property type="protein sequence ID" value="BBH38452.1"/>
    <property type="molecule type" value="Genomic_DNA"/>
</dbReference>
<evidence type="ECO:0000313" key="1">
    <source>
        <dbReference type="EMBL" id="BBH38452.1"/>
    </source>
</evidence>
<dbReference type="Proteomes" id="UP000278152">
    <property type="component" value="Chromosome"/>
</dbReference>
<dbReference type="AlphaFoldDB" id="A0A3G9JEV1"/>
<protein>
    <submittedName>
        <fullName evidence="1">Uncharacterized protein</fullName>
    </submittedName>
</protein>
<evidence type="ECO:0000313" key="2">
    <source>
        <dbReference type="Proteomes" id="UP000278152"/>
    </source>
</evidence>
<dbReference type="KEGG" id="mvz:myaer102_09510"/>
<organism evidence="1 2">
    <name type="scientific">Microcystis viridis NIES-102</name>
    <dbReference type="NCBI Taxonomy" id="213615"/>
    <lineage>
        <taxon>Bacteria</taxon>
        <taxon>Bacillati</taxon>
        <taxon>Cyanobacteriota</taxon>
        <taxon>Cyanophyceae</taxon>
        <taxon>Oscillatoriophycideae</taxon>
        <taxon>Chroococcales</taxon>
        <taxon>Microcystaceae</taxon>
        <taxon>Microcystis</taxon>
    </lineage>
</organism>
<sequence>MAKRRLEWTEDELDEMLASAGRGVEAIEVEVIQSSRPLSEEEVRDRERLERTVERAFYQAGSALQELRDRRLYRDGYDSFEDYCRGRFGHSRQKANYLENSIKKMIQ</sequence>
<reference evidence="1 2" key="1">
    <citation type="submission" date="2018-11" db="EMBL/GenBank/DDBJ databases">
        <title>Complete genome sequence of Microcystis aeruginosa NIES-102.</title>
        <authorList>
            <person name="Yamaguchi H."/>
            <person name="Suzuki S."/>
            <person name="Kawachi M."/>
        </authorList>
    </citation>
    <scope>NUCLEOTIDE SEQUENCE [LARGE SCALE GENOMIC DNA]</scope>
    <source>
        <strain evidence="1 2">NIES-102</strain>
    </source>
</reference>
<dbReference type="RefSeq" id="WP_232023784.1">
    <property type="nucleotide sequence ID" value="NZ_AP019314.1"/>
</dbReference>
<proteinExistence type="predicted"/>
<accession>A0A3G9JEV1</accession>
<gene>
    <name evidence="1" type="ORF">myaer102_09510</name>
</gene>